<dbReference type="Proteomes" id="UP000070612">
    <property type="component" value="Unassembled WGS sequence"/>
</dbReference>
<protein>
    <recommendedName>
        <fullName evidence="1">HD domain-containing protein</fullName>
    </recommendedName>
</protein>
<accession>A0A132PRH5</accession>
<comment type="caution">
    <text evidence="2">The sequence shown here is derived from an EMBL/GenBank/DDBJ whole genome shotgun (WGS) entry which is preliminary data.</text>
</comment>
<dbReference type="CDD" id="cd00077">
    <property type="entry name" value="HDc"/>
    <property type="match status" value="1"/>
</dbReference>
<dbReference type="STRING" id="59750.AWC31_13275"/>
<evidence type="ECO:0000259" key="1">
    <source>
        <dbReference type="Pfam" id="PF01966"/>
    </source>
</evidence>
<dbReference type="InterPro" id="IPR003607">
    <property type="entry name" value="HD/PDEase_dom"/>
</dbReference>
<sequence>MSGMLADKARGLATCLMHEQPDRLSHLTGVAARCEALSAAVPPAAVDALVAAGWLHDIGYLPVLGRTGFHPLDGALYLREHGWRDDICALVAHHSGSRFVARVRGLDESLGVFEFVEDESSDVLTVADNTALQDGSFITVSERLREKLARHGPNSPGALANPARDDYIRAASARVRSRLAGHGRSDPYLA</sequence>
<dbReference type="SUPFAM" id="SSF109604">
    <property type="entry name" value="HD-domain/PDEase-like"/>
    <property type="match status" value="1"/>
</dbReference>
<dbReference type="Gene3D" id="1.10.3210.10">
    <property type="entry name" value="Hypothetical protein af1432"/>
    <property type="match status" value="1"/>
</dbReference>
<dbReference type="PATRIC" id="fig|59750.3.peg.5668"/>
<proteinExistence type="predicted"/>
<gene>
    <name evidence="2" type="ORF">AFM11_09095</name>
</gene>
<dbReference type="AlphaFoldDB" id="A0A132PRH5"/>
<feature type="domain" description="HD" evidence="1">
    <location>
        <begin position="23"/>
        <end position="101"/>
    </location>
</feature>
<dbReference type="InterPro" id="IPR006674">
    <property type="entry name" value="HD_domain"/>
</dbReference>
<organism evidence="2 3">
    <name type="scientific">Mycolicibacterium wolinskyi</name>
    <dbReference type="NCBI Taxonomy" id="59750"/>
    <lineage>
        <taxon>Bacteria</taxon>
        <taxon>Bacillati</taxon>
        <taxon>Actinomycetota</taxon>
        <taxon>Actinomycetes</taxon>
        <taxon>Mycobacteriales</taxon>
        <taxon>Mycobacteriaceae</taxon>
        <taxon>Mycolicibacterium</taxon>
    </lineage>
</organism>
<name>A0A132PRH5_9MYCO</name>
<dbReference type="Pfam" id="PF01966">
    <property type="entry name" value="HD"/>
    <property type="match status" value="1"/>
</dbReference>
<keyword evidence="3" id="KW-1185">Reference proteome</keyword>
<reference evidence="2 3" key="1">
    <citation type="submission" date="2015-07" db="EMBL/GenBank/DDBJ databases">
        <title>A draft genome sequence of Mycobacterium wolinskyi.</title>
        <authorList>
            <person name="de Man T.J."/>
            <person name="Perry K.A."/>
            <person name="Coulliette A.D."/>
            <person name="Jensen B."/>
            <person name="Toney N.C."/>
            <person name="Limbago B.M."/>
            <person name="Noble-Wang J."/>
        </authorList>
    </citation>
    <scope>NUCLEOTIDE SEQUENCE [LARGE SCALE GENOMIC DNA]</scope>
    <source>
        <strain evidence="2 3">CDC_01</strain>
    </source>
</reference>
<dbReference type="EMBL" id="LGTW01000004">
    <property type="protein sequence ID" value="KWX24797.1"/>
    <property type="molecule type" value="Genomic_DNA"/>
</dbReference>
<evidence type="ECO:0000313" key="2">
    <source>
        <dbReference type="EMBL" id="KWX24797.1"/>
    </source>
</evidence>
<evidence type="ECO:0000313" key="3">
    <source>
        <dbReference type="Proteomes" id="UP000070612"/>
    </source>
</evidence>